<dbReference type="EMBL" id="BAAAZN010000014">
    <property type="protein sequence ID" value="GAA3567111.1"/>
    <property type="molecule type" value="Genomic_DNA"/>
</dbReference>
<dbReference type="Gene3D" id="3.10.129.10">
    <property type="entry name" value="Hotdog Thioesterase"/>
    <property type="match status" value="1"/>
</dbReference>
<dbReference type="SUPFAM" id="SSF54637">
    <property type="entry name" value="Thioesterase/thiol ester dehydrase-isomerase"/>
    <property type="match status" value="1"/>
</dbReference>
<dbReference type="Pfam" id="PF01575">
    <property type="entry name" value="MaoC_dehydratas"/>
    <property type="match status" value="1"/>
</dbReference>
<comment type="caution">
    <text evidence="4">The sequence shown here is derived from an EMBL/GenBank/DDBJ whole genome shotgun (WGS) entry which is preliminary data.</text>
</comment>
<feature type="domain" description="MaoC-like" evidence="3">
    <location>
        <begin position="11"/>
        <end position="84"/>
    </location>
</feature>
<comment type="similarity">
    <text evidence="1">Belongs to the enoyl-CoA hydratase/isomerase family.</text>
</comment>
<dbReference type="PANTHER" id="PTHR43841">
    <property type="entry name" value="3-HYDROXYACYL-THIOESTER DEHYDRATASE HTDX-RELATED"/>
    <property type="match status" value="1"/>
</dbReference>
<dbReference type="InterPro" id="IPR002539">
    <property type="entry name" value="MaoC-like_dom"/>
</dbReference>
<dbReference type="RefSeq" id="WP_344865584.1">
    <property type="nucleotide sequence ID" value="NZ_BAAAZN010000014.1"/>
</dbReference>
<feature type="region of interest" description="Disordered" evidence="2">
    <location>
        <begin position="123"/>
        <end position="147"/>
    </location>
</feature>
<protein>
    <submittedName>
        <fullName evidence="4">MaoC/PaaZ C-terminal domain-containing protein</fullName>
    </submittedName>
</protein>
<gene>
    <name evidence="4" type="ORF">GCM10022222_58800</name>
</gene>
<evidence type="ECO:0000256" key="2">
    <source>
        <dbReference type="SAM" id="MobiDB-lite"/>
    </source>
</evidence>
<dbReference type="InterPro" id="IPR029069">
    <property type="entry name" value="HotDog_dom_sf"/>
</dbReference>
<proteinExistence type="inferred from homology"/>
<reference evidence="5" key="1">
    <citation type="journal article" date="2019" name="Int. J. Syst. Evol. Microbiol.">
        <title>The Global Catalogue of Microorganisms (GCM) 10K type strain sequencing project: providing services to taxonomists for standard genome sequencing and annotation.</title>
        <authorList>
            <consortium name="The Broad Institute Genomics Platform"/>
            <consortium name="The Broad Institute Genome Sequencing Center for Infectious Disease"/>
            <person name="Wu L."/>
            <person name="Ma J."/>
        </authorList>
    </citation>
    <scope>NUCLEOTIDE SEQUENCE [LARGE SCALE GENOMIC DNA]</scope>
    <source>
        <strain evidence="5">JCM 16898</strain>
    </source>
</reference>
<dbReference type="Proteomes" id="UP001500689">
    <property type="component" value="Unassembled WGS sequence"/>
</dbReference>
<sequence>MTAHELRLPAVSRRTLADFATASGDRNALHLDGAAARRAGFDDVIAHGMLGMAYLGRLVTTLAPQSRVRSLRALFVAPIPLGASPCCTARLVARQEDGSSRFALAVTIENGRTVIRGEATILPEEAPGKAGGTEDPVPDTDNPVEPP</sequence>
<dbReference type="PANTHER" id="PTHR43841:SF3">
    <property type="entry name" value="(3R)-HYDROXYACYL-ACP DEHYDRATASE SUBUNIT HADB"/>
    <property type="match status" value="1"/>
</dbReference>
<accession>A0ABP6XI39</accession>
<evidence type="ECO:0000256" key="1">
    <source>
        <dbReference type="ARBA" id="ARBA00005254"/>
    </source>
</evidence>
<evidence type="ECO:0000259" key="3">
    <source>
        <dbReference type="Pfam" id="PF01575"/>
    </source>
</evidence>
<organism evidence="4 5">
    <name type="scientific">Amycolatopsis ultiminotia</name>
    <dbReference type="NCBI Taxonomy" id="543629"/>
    <lineage>
        <taxon>Bacteria</taxon>
        <taxon>Bacillati</taxon>
        <taxon>Actinomycetota</taxon>
        <taxon>Actinomycetes</taxon>
        <taxon>Pseudonocardiales</taxon>
        <taxon>Pseudonocardiaceae</taxon>
        <taxon>Amycolatopsis</taxon>
    </lineage>
</organism>
<keyword evidence="5" id="KW-1185">Reference proteome</keyword>
<evidence type="ECO:0000313" key="4">
    <source>
        <dbReference type="EMBL" id="GAA3567111.1"/>
    </source>
</evidence>
<evidence type="ECO:0000313" key="5">
    <source>
        <dbReference type="Proteomes" id="UP001500689"/>
    </source>
</evidence>
<name>A0ABP6XI39_9PSEU</name>